<dbReference type="InterPro" id="IPR046341">
    <property type="entry name" value="SET_dom_sf"/>
</dbReference>
<sequence length="586" mass="65975">MLDSGIDALLKWGQSHGAVLDSSIKFEKTENRGVCAFSTRDITSTPSTPQIKIPLDIILRKELSDGYFGKGKFKDADNVNSALKLLVAKLKFDSESTIVQEEDLKAKFAPFIDLLPVGRDTGSVFYWTSEEVSLLENTNLGGSLDAKIDNIIKEWYSTVKLLDKTPQSERDLTLIEEYKTLSKDELVARALDVRSWTSFGAYLWSSIIFTSRAFPHDLIDSECEAGQAILLPILDLLNHDNSAKVQWKFDADGFFSLTNMDTIQEGDEVFNNYGAKGNEELLMGYGFAIEKNKADSIALKVKLPTPVVKSAVEVFGFKIPKIEDYTQFAFNNDSRPSSEATDDDIEDGMIFFINFHNLVPDNLLLLFMFLAKSGFESHPTLRSKLEALQTLRSALERKQALLKQSINMSEDIDPSISQNAKFYRDGQKDLYKACLAEIKHIEKQLLQDHKGQLTNLKKIFKRDEALQDIVEKAFGLETYEQILAEDVADNVLFLWVILHGSLDIEKSVAPEYIIESFKEKLSNTFQDDHLEAFSALADYLAGELQGHEIQSHITAKNLVIATEVLKENSYTRISSDEIIIVDPLEI</sequence>
<dbReference type="InterPro" id="IPR001214">
    <property type="entry name" value="SET_dom"/>
</dbReference>
<proteinExistence type="predicted"/>
<organism evidence="2 3">
    <name type="scientific">Wickerhamomyces anomalus (strain ATCC 58044 / CBS 1984 / NCYC 433 / NRRL Y-366-8)</name>
    <name type="common">Yeast</name>
    <name type="synonym">Hansenula anomala</name>
    <dbReference type="NCBI Taxonomy" id="683960"/>
    <lineage>
        <taxon>Eukaryota</taxon>
        <taxon>Fungi</taxon>
        <taxon>Dikarya</taxon>
        <taxon>Ascomycota</taxon>
        <taxon>Saccharomycotina</taxon>
        <taxon>Saccharomycetes</taxon>
        <taxon>Phaffomycetales</taxon>
        <taxon>Wickerhamomycetaceae</taxon>
        <taxon>Wickerhamomyces</taxon>
    </lineage>
</organism>
<dbReference type="GO" id="GO:0016279">
    <property type="term" value="F:protein-lysine N-methyltransferase activity"/>
    <property type="evidence" value="ECO:0007669"/>
    <property type="project" value="EnsemblFungi"/>
</dbReference>
<reference evidence="2 3" key="1">
    <citation type="journal article" date="2016" name="Proc. Natl. Acad. Sci. U.S.A.">
        <title>Comparative genomics of biotechnologically important yeasts.</title>
        <authorList>
            <person name="Riley R."/>
            <person name="Haridas S."/>
            <person name="Wolfe K.H."/>
            <person name="Lopes M.R."/>
            <person name="Hittinger C.T."/>
            <person name="Goeker M."/>
            <person name="Salamov A.A."/>
            <person name="Wisecaver J.H."/>
            <person name="Long T.M."/>
            <person name="Calvey C.H."/>
            <person name="Aerts A.L."/>
            <person name="Barry K.W."/>
            <person name="Choi C."/>
            <person name="Clum A."/>
            <person name="Coughlan A.Y."/>
            <person name="Deshpande S."/>
            <person name="Douglass A.P."/>
            <person name="Hanson S.J."/>
            <person name="Klenk H.-P."/>
            <person name="LaButti K.M."/>
            <person name="Lapidus A."/>
            <person name="Lindquist E.A."/>
            <person name="Lipzen A.M."/>
            <person name="Meier-Kolthoff J.P."/>
            <person name="Ohm R.A."/>
            <person name="Otillar R.P."/>
            <person name="Pangilinan J.L."/>
            <person name="Peng Y."/>
            <person name="Rokas A."/>
            <person name="Rosa C.A."/>
            <person name="Scheuner C."/>
            <person name="Sibirny A.A."/>
            <person name="Slot J.C."/>
            <person name="Stielow J.B."/>
            <person name="Sun H."/>
            <person name="Kurtzman C.P."/>
            <person name="Blackwell M."/>
            <person name="Grigoriev I.V."/>
            <person name="Jeffries T.W."/>
        </authorList>
    </citation>
    <scope>NUCLEOTIDE SEQUENCE [LARGE SCALE GENOMIC DNA]</scope>
    <source>
        <strain evidence="3">ATCC 58044 / CBS 1984 / NCYC 433 / NRRL Y-366-8</strain>
    </source>
</reference>
<dbReference type="Gene3D" id="3.90.1410.10">
    <property type="entry name" value="set domain protein methyltransferase, domain 1"/>
    <property type="match status" value="1"/>
</dbReference>
<dbReference type="Proteomes" id="UP000094112">
    <property type="component" value="Unassembled WGS sequence"/>
</dbReference>
<gene>
    <name evidence="2" type="ORF">WICANDRAFT_80201</name>
</gene>
<dbReference type="InterPro" id="IPR050600">
    <property type="entry name" value="SETD3_SETD6_MTase"/>
</dbReference>
<dbReference type="GeneID" id="30202263"/>
<dbReference type="STRING" id="683960.A0A1E3NXX1"/>
<dbReference type="GO" id="GO:0005634">
    <property type="term" value="C:nucleus"/>
    <property type="evidence" value="ECO:0007669"/>
    <property type="project" value="TreeGrafter"/>
</dbReference>
<dbReference type="PANTHER" id="PTHR13271:SF147">
    <property type="entry name" value="PROTEIN-LYSINE N-METHYLTRANSFERASE EFM1-RELATED"/>
    <property type="match status" value="1"/>
</dbReference>
<evidence type="ECO:0000259" key="1">
    <source>
        <dbReference type="PROSITE" id="PS50280"/>
    </source>
</evidence>
<dbReference type="SUPFAM" id="SSF82199">
    <property type="entry name" value="SET domain"/>
    <property type="match status" value="1"/>
</dbReference>
<dbReference type="PANTHER" id="PTHR13271">
    <property type="entry name" value="UNCHARACTERIZED PUTATIVE METHYLTRANSFERASE"/>
    <property type="match status" value="1"/>
</dbReference>
<evidence type="ECO:0000313" key="2">
    <source>
        <dbReference type="EMBL" id="ODQ58041.1"/>
    </source>
</evidence>
<keyword evidence="3" id="KW-1185">Reference proteome</keyword>
<dbReference type="EMBL" id="KV454212">
    <property type="protein sequence ID" value="ODQ58041.1"/>
    <property type="molecule type" value="Genomic_DNA"/>
</dbReference>
<name>A0A1E3NXX1_WICAA</name>
<protein>
    <recommendedName>
        <fullName evidence="1">SET domain-containing protein</fullName>
    </recommendedName>
</protein>
<feature type="domain" description="SET" evidence="1">
    <location>
        <begin position="22"/>
        <end position="274"/>
    </location>
</feature>
<dbReference type="OrthoDB" id="42889at2759"/>
<dbReference type="PROSITE" id="PS50280">
    <property type="entry name" value="SET"/>
    <property type="match status" value="1"/>
</dbReference>
<dbReference type="AlphaFoldDB" id="A0A1E3NXX1"/>
<accession>A0A1E3NXX1</accession>
<dbReference type="RefSeq" id="XP_019037248.1">
    <property type="nucleotide sequence ID" value="XM_019185017.1"/>
</dbReference>
<evidence type="ECO:0000313" key="3">
    <source>
        <dbReference type="Proteomes" id="UP000094112"/>
    </source>
</evidence>